<dbReference type="PANTHER" id="PTHR39419:SF1">
    <property type="entry name" value="SLL0814 PROTEIN"/>
    <property type="match status" value="1"/>
</dbReference>
<dbReference type="PANTHER" id="PTHR39419">
    <property type="entry name" value="SLL0814 PROTEIN"/>
    <property type="match status" value="1"/>
</dbReference>
<dbReference type="InterPro" id="IPR007354">
    <property type="entry name" value="CruF-like"/>
</dbReference>
<keyword evidence="1" id="KW-0812">Transmembrane</keyword>
<keyword evidence="3" id="KW-1185">Reference proteome</keyword>
<feature type="transmembrane region" description="Helical" evidence="1">
    <location>
        <begin position="133"/>
        <end position="151"/>
    </location>
</feature>
<dbReference type="STRING" id="370526.SAMN04489835_4961"/>
<evidence type="ECO:0000313" key="3">
    <source>
        <dbReference type="Proteomes" id="UP000182915"/>
    </source>
</evidence>
<organism evidence="2 3">
    <name type="scientific">Mycolicibacterium rutilum</name>
    <name type="common">Mycobacterium rutilum</name>
    <dbReference type="NCBI Taxonomy" id="370526"/>
    <lineage>
        <taxon>Bacteria</taxon>
        <taxon>Bacillati</taxon>
        <taxon>Actinomycetota</taxon>
        <taxon>Actinomycetes</taxon>
        <taxon>Mycobacteriales</taxon>
        <taxon>Mycobacteriaceae</taxon>
        <taxon>Mycolicibacterium</taxon>
    </lineage>
</organism>
<feature type="transmembrane region" description="Helical" evidence="1">
    <location>
        <begin position="12"/>
        <end position="30"/>
    </location>
</feature>
<name>A0A1H6LB91_MYCRU</name>
<reference evidence="3" key="1">
    <citation type="submission" date="2016-10" db="EMBL/GenBank/DDBJ databases">
        <authorList>
            <person name="Varghese N."/>
            <person name="Submissions S."/>
        </authorList>
    </citation>
    <scope>NUCLEOTIDE SEQUENCE [LARGE SCALE GENOMIC DNA]</scope>
    <source>
        <strain evidence="3">DSM 45405</strain>
    </source>
</reference>
<proteinExistence type="predicted"/>
<dbReference type="EMBL" id="LT629971">
    <property type="protein sequence ID" value="SEH85817.1"/>
    <property type="molecule type" value="Genomic_DNA"/>
</dbReference>
<keyword evidence="1" id="KW-0472">Membrane</keyword>
<protein>
    <submittedName>
        <fullName evidence="2">Putative membrane protein</fullName>
    </submittedName>
</protein>
<feature type="transmembrane region" description="Helical" evidence="1">
    <location>
        <begin position="36"/>
        <end position="55"/>
    </location>
</feature>
<evidence type="ECO:0000313" key="2">
    <source>
        <dbReference type="EMBL" id="SEH85817.1"/>
    </source>
</evidence>
<evidence type="ECO:0000256" key="1">
    <source>
        <dbReference type="SAM" id="Phobius"/>
    </source>
</evidence>
<accession>A0A1H6LB91</accession>
<gene>
    <name evidence="2" type="ORF">SAMN04489835_4961</name>
</gene>
<feature type="transmembrane region" description="Helical" evidence="1">
    <location>
        <begin position="67"/>
        <end position="92"/>
    </location>
</feature>
<dbReference type="AlphaFoldDB" id="A0A1H6LB91"/>
<dbReference type="RefSeq" id="WP_235632084.1">
    <property type="nucleotide sequence ID" value="NZ_LT629971.1"/>
</dbReference>
<dbReference type="Pfam" id="PF04240">
    <property type="entry name" value="Caroten_synth"/>
    <property type="match status" value="1"/>
</dbReference>
<keyword evidence="1" id="KW-1133">Transmembrane helix</keyword>
<feature type="transmembrane region" description="Helical" evidence="1">
    <location>
        <begin position="171"/>
        <end position="195"/>
    </location>
</feature>
<dbReference type="Proteomes" id="UP000182915">
    <property type="component" value="Chromosome I"/>
</dbReference>
<sequence>MALAMPVAPVRGTVVVWALVSAAILVQIAYPLMPEAARTTVTVASVVVFFVAAVADAARVHGAAGAGVLIVVAGGGGLLAEAVGVATGWPFGHYAYTGTLGPELFGVPVVVPLAWAMMAWPALVVARTLAVRGVAVVALGAVALTAWDVFLDPQMVAAGHWTWFDSLPGLPLIPGIPWTNYLGWLMVSVVIMATLNRMLRREGAPSAPAAALYLWVYFSSVLGHAVFFGLPGSALIGGVLMGAVAVPFAVALSRRRRDFAAVPG</sequence>
<feature type="transmembrane region" description="Helical" evidence="1">
    <location>
        <begin position="104"/>
        <end position="126"/>
    </location>
</feature>
<feature type="transmembrane region" description="Helical" evidence="1">
    <location>
        <begin position="234"/>
        <end position="252"/>
    </location>
</feature>
<feature type="transmembrane region" description="Helical" evidence="1">
    <location>
        <begin position="207"/>
        <end position="228"/>
    </location>
</feature>